<proteinExistence type="predicted"/>
<dbReference type="AlphaFoldDB" id="A0A6A3G7Q6"/>
<dbReference type="EMBL" id="QXFU01011369">
    <property type="protein sequence ID" value="KAE8952597.1"/>
    <property type="molecule type" value="Genomic_DNA"/>
</dbReference>
<protein>
    <submittedName>
        <fullName evidence="1">Uncharacterized protein</fullName>
    </submittedName>
</protein>
<gene>
    <name evidence="1" type="ORF">PR002_g32630</name>
</gene>
<name>A0A6A3G7Q6_9STRA</name>
<dbReference type="Proteomes" id="UP000435112">
    <property type="component" value="Unassembled WGS sequence"/>
</dbReference>
<dbReference type="OrthoDB" id="144424at2759"/>
<evidence type="ECO:0000313" key="2">
    <source>
        <dbReference type="Proteomes" id="UP000435112"/>
    </source>
</evidence>
<evidence type="ECO:0000313" key="1">
    <source>
        <dbReference type="EMBL" id="KAE8952597.1"/>
    </source>
</evidence>
<accession>A0A6A3G7Q6</accession>
<organism evidence="1 2">
    <name type="scientific">Phytophthora rubi</name>
    <dbReference type="NCBI Taxonomy" id="129364"/>
    <lineage>
        <taxon>Eukaryota</taxon>
        <taxon>Sar</taxon>
        <taxon>Stramenopiles</taxon>
        <taxon>Oomycota</taxon>
        <taxon>Peronosporomycetes</taxon>
        <taxon>Peronosporales</taxon>
        <taxon>Peronosporaceae</taxon>
        <taxon>Phytophthora</taxon>
    </lineage>
</organism>
<reference evidence="1 2" key="1">
    <citation type="submission" date="2018-09" db="EMBL/GenBank/DDBJ databases">
        <title>Genomic investigation of the strawberry pathogen Phytophthora fragariae indicates pathogenicity is determined by transcriptional variation in three key races.</title>
        <authorList>
            <person name="Adams T.M."/>
            <person name="Armitage A.D."/>
            <person name="Sobczyk M.K."/>
            <person name="Bates H.J."/>
            <person name="Dunwell J.M."/>
            <person name="Nellist C.F."/>
            <person name="Harrison R.J."/>
        </authorList>
    </citation>
    <scope>NUCLEOTIDE SEQUENCE [LARGE SCALE GENOMIC DNA]</scope>
    <source>
        <strain evidence="1 2">SCRP324</strain>
    </source>
</reference>
<sequence>MCAMKLISSRSWVWWTRWTSVFRRNVDDQEMSVDDSTDSGIPKYIRPRECSSVRGKVDGALHDLFFTTQVRVVVIQELSSGYRLGSCCIFVGRSHWGAAYWEFYIGRIQIMQLQFQPHIYYLLDWHK</sequence>
<comment type="caution">
    <text evidence="1">The sequence shown here is derived from an EMBL/GenBank/DDBJ whole genome shotgun (WGS) entry which is preliminary data.</text>
</comment>